<dbReference type="FunFam" id="1.10.246.140:FF:000001">
    <property type="entry name" value="Transcription and mRNA export factor ENY2"/>
    <property type="match status" value="1"/>
</dbReference>
<dbReference type="EnsemblMetazoa" id="LLOJ004528-RA">
    <property type="protein sequence ID" value="LLOJ004528-PA"/>
    <property type="gene ID" value="LLOJ004528"/>
</dbReference>
<dbReference type="GO" id="GO:0006406">
    <property type="term" value="P:mRNA export from nucleus"/>
    <property type="evidence" value="ECO:0007669"/>
    <property type="project" value="UniProtKB-UniRule"/>
</dbReference>
<dbReference type="EMBL" id="AJWK01014147">
    <property type="status" value="NOT_ANNOTATED_CDS"/>
    <property type="molecule type" value="Genomic_DNA"/>
</dbReference>
<dbReference type="VEuPathDB" id="VectorBase:LLONM1_008512"/>
<keyword evidence="13" id="KW-1185">Reference proteome</keyword>
<dbReference type="GO" id="GO:0015031">
    <property type="term" value="P:protein transport"/>
    <property type="evidence" value="ECO:0007669"/>
    <property type="project" value="UniProtKB-KW"/>
</dbReference>
<dbReference type="Pfam" id="PF10163">
    <property type="entry name" value="EnY2"/>
    <property type="match status" value="1"/>
</dbReference>
<evidence type="ECO:0000256" key="4">
    <source>
        <dbReference type="ARBA" id="ARBA00022853"/>
    </source>
</evidence>
<organism evidence="12 13">
    <name type="scientific">Lutzomyia longipalpis</name>
    <name type="common">Sand fly</name>
    <dbReference type="NCBI Taxonomy" id="7200"/>
    <lineage>
        <taxon>Eukaryota</taxon>
        <taxon>Metazoa</taxon>
        <taxon>Ecdysozoa</taxon>
        <taxon>Arthropoda</taxon>
        <taxon>Hexapoda</taxon>
        <taxon>Insecta</taxon>
        <taxon>Pterygota</taxon>
        <taxon>Neoptera</taxon>
        <taxon>Endopterygota</taxon>
        <taxon>Diptera</taxon>
        <taxon>Nematocera</taxon>
        <taxon>Psychodoidea</taxon>
        <taxon>Psychodidae</taxon>
        <taxon>Lutzomyia</taxon>
        <taxon>Lutzomyia</taxon>
    </lineage>
</organism>
<comment type="similarity">
    <text evidence="11">Belongs to the ENY2 family.</text>
</comment>
<protein>
    <recommendedName>
        <fullName evidence="11">Enhancer of yellow 2 transcription factor</fullName>
    </recommendedName>
</protein>
<dbReference type="GO" id="GO:0006368">
    <property type="term" value="P:transcription elongation by RNA polymerase II"/>
    <property type="evidence" value="ECO:0007669"/>
    <property type="project" value="UniProtKB-UniRule"/>
</dbReference>
<dbReference type="HAMAP" id="MF_03046">
    <property type="entry name" value="ENY2_Sus1"/>
    <property type="match status" value="1"/>
</dbReference>
<dbReference type="Proteomes" id="UP000092461">
    <property type="component" value="Unassembled WGS sequence"/>
</dbReference>
<evidence type="ECO:0000256" key="5">
    <source>
        <dbReference type="ARBA" id="ARBA00022927"/>
    </source>
</evidence>
<dbReference type="GO" id="GO:0006325">
    <property type="term" value="P:chromatin organization"/>
    <property type="evidence" value="ECO:0007669"/>
    <property type="project" value="UniProtKB-KW"/>
</dbReference>
<evidence type="ECO:0000256" key="11">
    <source>
        <dbReference type="HAMAP-Rule" id="MF_03046"/>
    </source>
</evidence>
<gene>
    <name evidence="11" type="primary">e(y)2</name>
</gene>
<evidence type="ECO:0000313" key="13">
    <source>
        <dbReference type="Proteomes" id="UP000092461"/>
    </source>
</evidence>
<keyword evidence="7 11" id="KW-0805">Transcription regulation</keyword>
<sequence length="100" mass="11648">MERVLVDKMVLHRATDQVTILTGDRARLKDLLRLRLIECGWTDQLRLMCREVVKAEDGKVNVDQLVQQVTPKARTMIPDTVKKELLQKIKTLLTEHEENQ</sequence>
<keyword evidence="5 11" id="KW-0653">Protein transport</keyword>
<evidence type="ECO:0000256" key="10">
    <source>
        <dbReference type="ARBA" id="ARBA00023242"/>
    </source>
</evidence>
<accession>A0A1B0EU97</accession>
<dbReference type="GO" id="GO:0000124">
    <property type="term" value="C:SAGA complex"/>
    <property type="evidence" value="ECO:0007669"/>
    <property type="project" value="UniProtKB-UniRule"/>
</dbReference>
<evidence type="ECO:0000256" key="8">
    <source>
        <dbReference type="ARBA" id="ARBA00023159"/>
    </source>
</evidence>
<dbReference type="GO" id="GO:0071819">
    <property type="term" value="C:DUBm complex"/>
    <property type="evidence" value="ECO:0007669"/>
    <property type="project" value="UniProtKB-UniRule"/>
</dbReference>
<keyword evidence="9 11" id="KW-0804">Transcription</keyword>
<evidence type="ECO:0000256" key="1">
    <source>
        <dbReference type="ARBA" id="ARBA00004642"/>
    </source>
</evidence>
<dbReference type="GO" id="GO:0003713">
    <property type="term" value="F:transcription coactivator activity"/>
    <property type="evidence" value="ECO:0007669"/>
    <property type="project" value="UniProtKB-UniRule"/>
</dbReference>
<keyword evidence="4 11" id="KW-0156">Chromatin regulator</keyword>
<evidence type="ECO:0000256" key="7">
    <source>
        <dbReference type="ARBA" id="ARBA00023015"/>
    </source>
</evidence>
<dbReference type="AlphaFoldDB" id="A0A1B0EU97"/>
<comment type="subcellular location">
    <subcellularLocation>
        <location evidence="1 11">Nucleus</location>
        <location evidence="1 11">Nucleoplasm</location>
    </subcellularLocation>
</comment>
<reference evidence="12" key="1">
    <citation type="submission" date="2020-05" db="UniProtKB">
        <authorList>
            <consortium name="EnsemblMetazoa"/>
        </authorList>
    </citation>
    <scope>IDENTIFICATION</scope>
    <source>
        <strain evidence="12">Jacobina</strain>
    </source>
</reference>
<keyword evidence="2 11" id="KW-0813">Transport</keyword>
<evidence type="ECO:0000256" key="9">
    <source>
        <dbReference type="ARBA" id="ARBA00023163"/>
    </source>
</evidence>
<evidence type="ECO:0000256" key="6">
    <source>
        <dbReference type="ARBA" id="ARBA00023010"/>
    </source>
</evidence>
<evidence type="ECO:0000256" key="3">
    <source>
        <dbReference type="ARBA" id="ARBA00022816"/>
    </source>
</evidence>
<dbReference type="VEuPathDB" id="VectorBase:LLOJ004528"/>
<dbReference type="InterPro" id="IPR018783">
    <property type="entry name" value="TF_ENY2"/>
</dbReference>
<evidence type="ECO:0000256" key="2">
    <source>
        <dbReference type="ARBA" id="ARBA00022448"/>
    </source>
</evidence>
<dbReference type="GO" id="GO:0005654">
    <property type="term" value="C:nucleoplasm"/>
    <property type="evidence" value="ECO:0007669"/>
    <property type="project" value="UniProtKB-SubCell"/>
</dbReference>
<name>A0A1B0EU97_LUTLO</name>
<dbReference type="GO" id="GO:0070390">
    <property type="term" value="C:transcription export complex 2"/>
    <property type="evidence" value="ECO:0007669"/>
    <property type="project" value="UniProtKB-UniRule"/>
</dbReference>
<evidence type="ECO:0000313" key="12">
    <source>
        <dbReference type="EnsemblMetazoa" id="LLOJ004528-PA"/>
    </source>
</evidence>
<comment type="subunit">
    <text evidence="11">Component of the nuclear pore complex (NPC)-associated TREX-2 complex (transcription and export complex 2). Component of the SAGA transcription coactivator-HAT complex. Within the SAGA complex, participates to a subcomplex of SAGA called the DUB module (deubiquitination module).</text>
</comment>
<keyword evidence="6 11" id="KW-0811">Translocation</keyword>
<proteinExistence type="inferred from homology"/>
<comment type="function">
    <text evidence="11">Involved in mRNA export coupled transcription activation by association with both the TREX-2 and the SAGA complexes. The transcription regulatory histone acetylation (HAT) complex SAGA is a multiprotein complex that activates transcription by remodeling chromatin and mediating histone acetylation and deubiquitination. Within the SAGA complex, participates to a subcomplex that specifically deubiquitinates histones. The SAGA complex is recruited to specific gene promoters by activators, where it is required for transcription. The TREX-2 complex functions in docking export-competent ribonucleoprotein particles (mRNPs) to the nuclear entrance of the nuclear pore complex (nuclear basket). TREX-2 participates in mRNA export and accurate chromatin positioning in the nucleus by tethering genes to the nuclear periphery.</text>
</comment>
<dbReference type="PANTHER" id="PTHR12514">
    <property type="entry name" value="ENHANCER OF YELLOW 2 TRANSCRIPTION FACTOR"/>
    <property type="match status" value="1"/>
</dbReference>
<dbReference type="Gene3D" id="1.10.246.140">
    <property type="match status" value="1"/>
</dbReference>
<dbReference type="InterPro" id="IPR038212">
    <property type="entry name" value="TF_EnY2_sf"/>
</dbReference>
<keyword evidence="10 11" id="KW-0539">Nucleus</keyword>
<keyword evidence="3 11" id="KW-0509">mRNA transport</keyword>
<keyword evidence="8 11" id="KW-0010">Activator</keyword>
<dbReference type="GO" id="GO:0005643">
    <property type="term" value="C:nuclear pore"/>
    <property type="evidence" value="ECO:0007669"/>
    <property type="project" value="UniProtKB-UniRule"/>
</dbReference>